<evidence type="ECO:0000313" key="1">
    <source>
        <dbReference type="EMBL" id="GBP28929.1"/>
    </source>
</evidence>
<keyword evidence="2" id="KW-1185">Reference proteome</keyword>
<dbReference type="EMBL" id="BGZK01000213">
    <property type="protein sequence ID" value="GBP28929.1"/>
    <property type="molecule type" value="Genomic_DNA"/>
</dbReference>
<gene>
    <name evidence="1" type="ORF">EVAR_93574_1</name>
</gene>
<protein>
    <submittedName>
        <fullName evidence="1">Uncharacterized protein</fullName>
    </submittedName>
</protein>
<accession>A0A4C1URI1</accession>
<evidence type="ECO:0000313" key="2">
    <source>
        <dbReference type="Proteomes" id="UP000299102"/>
    </source>
</evidence>
<dbReference type="AlphaFoldDB" id="A0A4C1URI1"/>
<sequence length="138" mass="14541">MAEATWPRDAKSSSGFAVVLRQVSESFSGPLPLYYSTPPSIATTSPSIRTLFPSSDILFLTKKPATPVTDLGSLLSAFYSGSITVFGSGSVLGSASRPVFDFDTAVGHGSDLHTKKATAEIFAIPETYSEPTPSSDEE</sequence>
<proteinExistence type="predicted"/>
<name>A0A4C1URI1_EUMVA</name>
<reference evidence="1 2" key="1">
    <citation type="journal article" date="2019" name="Commun. Biol.">
        <title>The bagworm genome reveals a unique fibroin gene that provides high tensile strength.</title>
        <authorList>
            <person name="Kono N."/>
            <person name="Nakamura H."/>
            <person name="Ohtoshi R."/>
            <person name="Tomita M."/>
            <person name="Numata K."/>
            <person name="Arakawa K."/>
        </authorList>
    </citation>
    <scope>NUCLEOTIDE SEQUENCE [LARGE SCALE GENOMIC DNA]</scope>
</reference>
<dbReference type="Proteomes" id="UP000299102">
    <property type="component" value="Unassembled WGS sequence"/>
</dbReference>
<comment type="caution">
    <text evidence="1">The sequence shown here is derived from an EMBL/GenBank/DDBJ whole genome shotgun (WGS) entry which is preliminary data.</text>
</comment>
<organism evidence="1 2">
    <name type="scientific">Eumeta variegata</name>
    <name type="common">Bagworm moth</name>
    <name type="synonym">Eumeta japonica</name>
    <dbReference type="NCBI Taxonomy" id="151549"/>
    <lineage>
        <taxon>Eukaryota</taxon>
        <taxon>Metazoa</taxon>
        <taxon>Ecdysozoa</taxon>
        <taxon>Arthropoda</taxon>
        <taxon>Hexapoda</taxon>
        <taxon>Insecta</taxon>
        <taxon>Pterygota</taxon>
        <taxon>Neoptera</taxon>
        <taxon>Endopterygota</taxon>
        <taxon>Lepidoptera</taxon>
        <taxon>Glossata</taxon>
        <taxon>Ditrysia</taxon>
        <taxon>Tineoidea</taxon>
        <taxon>Psychidae</taxon>
        <taxon>Oiketicinae</taxon>
        <taxon>Eumeta</taxon>
    </lineage>
</organism>